<sequence length="168" mass="17996">MPVRPTRRIAAALALAFATAPVAAHAAGPDLAGAWTLVRADNIAPDGTRTALYGPAPEGSLMFDGQGRYAIQIARPGRPAFAAGDKAKGTAEEYRAASLGYNAHFGRYEIVGKVLTFRIERASFPNWEGQVQARDFSLQGDRLTYRVPAPTSGAGAVGEVEWWRVRPD</sequence>
<dbReference type="Pfam" id="PF13924">
    <property type="entry name" value="Lipocalin_5"/>
    <property type="match status" value="1"/>
</dbReference>
<evidence type="ECO:0000259" key="2">
    <source>
        <dbReference type="Pfam" id="PF13924"/>
    </source>
</evidence>
<gene>
    <name evidence="3" type="ORF">KCG34_15265</name>
</gene>
<feature type="domain" description="Lipocalin-like" evidence="2">
    <location>
        <begin position="33"/>
        <end position="163"/>
    </location>
</feature>
<reference evidence="3" key="1">
    <citation type="submission" date="2021-04" db="EMBL/GenBank/DDBJ databases">
        <title>The complete genome sequence of Caulobacter sp. S6.</title>
        <authorList>
            <person name="Tang Y."/>
            <person name="Ouyang W."/>
            <person name="Liu Q."/>
            <person name="Huang B."/>
            <person name="Guo Z."/>
            <person name="Lei P."/>
        </authorList>
    </citation>
    <scope>NUCLEOTIDE SEQUENCE</scope>
    <source>
        <strain evidence="3">S6</strain>
    </source>
</reference>
<protein>
    <submittedName>
        <fullName evidence="3">Lipocalin-like domain-containing protein</fullName>
    </submittedName>
</protein>
<organism evidence="3 4">
    <name type="scientific">Phenylobacterium montanum</name>
    <dbReference type="NCBI Taxonomy" id="2823693"/>
    <lineage>
        <taxon>Bacteria</taxon>
        <taxon>Pseudomonadati</taxon>
        <taxon>Pseudomonadota</taxon>
        <taxon>Alphaproteobacteria</taxon>
        <taxon>Caulobacterales</taxon>
        <taxon>Caulobacteraceae</taxon>
        <taxon>Phenylobacterium</taxon>
    </lineage>
</organism>
<evidence type="ECO:0000313" key="4">
    <source>
        <dbReference type="Proteomes" id="UP000676409"/>
    </source>
</evidence>
<dbReference type="AlphaFoldDB" id="A0A975IT62"/>
<name>A0A975IT62_9CAUL</name>
<feature type="signal peptide" evidence="1">
    <location>
        <begin position="1"/>
        <end position="26"/>
    </location>
</feature>
<dbReference type="InterPro" id="IPR024311">
    <property type="entry name" value="Lipocalin-like"/>
</dbReference>
<keyword evidence="4" id="KW-1185">Reference proteome</keyword>
<dbReference type="Proteomes" id="UP000676409">
    <property type="component" value="Chromosome"/>
</dbReference>
<feature type="chain" id="PRO_5037194898" evidence="1">
    <location>
        <begin position="27"/>
        <end position="168"/>
    </location>
</feature>
<proteinExistence type="predicted"/>
<evidence type="ECO:0000313" key="3">
    <source>
        <dbReference type="EMBL" id="QUD86448.1"/>
    </source>
</evidence>
<evidence type="ECO:0000256" key="1">
    <source>
        <dbReference type="SAM" id="SignalP"/>
    </source>
</evidence>
<dbReference type="EMBL" id="CP073078">
    <property type="protein sequence ID" value="QUD86448.1"/>
    <property type="molecule type" value="Genomic_DNA"/>
</dbReference>
<accession>A0A975IT62</accession>
<dbReference type="RefSeq" id="WP_211936500.1">
    <property type="nucleotide sequence ID" value="NZ_CP073078.1"/>
</dbReference>
<keyword evidence="1" id="KW-0732">Signal</keyword>
<dbReference type="KEGG" id="caul:KCG34_15265"/>